<organism evidence="1 2">
    <name type="scientific">Parascaris equorum</name>
    <name type="common">Equine roundworm</name>
    <dbReference type="NCBI Taxonomy" id="6256"/>
    <lineage>
        <taxon>Eukaryota</taxon>
        <taxon>Metazoa</taxon>
        <taxon>Ecdysozoa</taxon>
        <taxon>Nematoda</taxon>
        <taxon>Chromadorea</taxon>
        <taxon>Rhabditida</taxon>
        <taxon>Spirurina</taxon>
        <taxon>Ascaridomorpha</taxon>
        <taxon>Ascaridoidea</taxon>
        <taxon>Ascarididae</taxon>
        <taxon>Parascaris</taxon>
    </lineage>
</organism>
<keyword evidence="1" id="KW-1185">Reference proteome</keyword>
<protein>
    <submittedName>
        <fullName evidence="2">Uncharacterized protein</fullName>
    </submittedName>
</protein>
<evidence type="ECO:0000313" key="2">
    <source>
        <dbReference type="WBParaSite" id="PEQ_0001322801-mRNA-1"/>
    </source>
</evidence>
<dbReference type="AlphaFoldDB" id="A0A914S3Q0"/>
<proteinExistence type="predicted"/>
<sequence length="130" mass="14523">MNPTCTLGALPEKMLDEIDAYVKKKAETDADIPLETFRKTLFWKGFSIRLATVPALLRHGCFIAIRAKPGTTPERIEAIKRELDRVYLKQVIKKFCVNESINLAQKKLKLGNIAAGIGLGDETQKALQPQ</sequence>
<dbReference type="WBParaSite" id="PEQ_0001322801-mRNA-1">
    <property type="protein sequence ID" value="PEQ_0001322801-mRNA-1"/>
    <property type="gene ID" value="PEQ_0001322801"/>
</dbReference>
<evidence type="ECO:0000313" key="1">
    <source>
        <dbReference type="Proteomes" id="UP000887564"/>
    </source>
</evidence>
<accession>A0A914S3Q0</accession>
<dbReference type="Proteomes" id="UP000887564">
    <property type="component" value="Unplaced"/>
</dbReference>
<reference evidence="2" key="1">
    <citation type="submission" date="2022-11" db="UniProtKB">
        <authorList>
            <consortium name="WormBaseParasite"/>
        </authorList>
    </citation>
    <scope>IDENTIFICATION</scope>
</reference>
<name>A0A914S3Q0_PAREQ</name>